<proteinExistence type="predicted"/>
<reference evidence="1" key="1">
    <citation type="submission" date="2020-11" db="EMBL/GenBank/DDBJ databases">
        <authorList>
            <person name="Koelle M."/>
            <person name="Horta M.A.C."/>
            <person name="Nowrousian M."/>
            <person name="Ohm R.A."/>
            <person name="Benz P."/>
            <person name="Pilgard A."/>
        </authorList>
    </citation>
    <scope>NUCLEOTIDE SEQUENCE</scope>
    <source>
        <strain evidence="1">FPRL280</strain>
    </source>
</reference>
<evidence type="ECO:0000313" key="2">
    <source>
        <dbReference type="Proteomes" id="UP000639403"/>
    </source>
</evidence>
<dbReference type="AlphaFoldDB" id="A0A8H7NTU1"/>
<name>A0A8H7NTU1_9APHY</name>
<dbReference type="Proteomes" id="UP000639403">
    <property type="component" value="Unassembled WGS sequence"/>
</dbReference>
<organism evidence="1 2">
    <name type="scientific">Rhodonia placenta</name>
    <dbReference type="NCBI Taxonomy" id="104341"/>
    <lineage>
        <taxon>Eukaryota</taxon>
        <taxon>Fungi</taxon>
        <taxon>Dikarya</taxon>
        <taxon>Basidiomycota</taxon>
        <taxon>Agaricomycotina</taxon>
        <taxon>Agaricomycetes</taxon>
        <taxon>Polyporales</taxon>
        <taxon>Adustoporiaceae</taxon>
        <taxon>Rhodonia</taxon>
    </lineage>
</organism>
<sequence length="88" mass="9779">MCDLLMLLLVGGKDKYVIQEDLVHHCLEGCRGIGEAKEHHQGFVQFPVSYKGSLPLITGFDPDIVVSPSDVELHEERSAAELVYHFGN</sequence>
<protein>
    <submittedName>
        <fullName evidence="1">Uncharacterized protein</fullName>
    </submittedName>
</protein>
<comment type="caution">
    <text evidence="1">The sequence shown here is derived from an EMBL/GenBank/DDBJ whole genome shotgun (WGS) entry which is preliminary data.</text>
</comment>
<accession>A0A8H7NTU1</accession>
<evidence type="ECO:0000313" key="1">
    <source>
        <dbReference type="EMBL" id="KAF9802967.1"/>
    </source>
</evidence>
<dbReference type="EMBL" id="JADOXO010000537">
    <property type="protein sequence ID" value="KAF9802967.1"/>
    <property type="molecule type" value="Genomic_DNA"/>
</dbReference>
<reference evidence="1" key="2">
    <citation type="journal article" name="Front. Microbiol.">
        <title>Degradative Capacity of Two Strains of Rhodonia placenta: From Phenotype to Genotype.</title>
        <authorList>
            <person name="Kolle M."/>
            <person name="Horta M.A.C."/>
            <person name="Nowrousian M."/>
            <person name="Ohm R.A."/>
            <person name="Benz J.P."/>
            <person name="Pilgard A."/>
        </authorList>
    </citation>
    <scope>NUCLEOTIDE SEQUENCE</scope>
    <source>
        <strain evidence="1">FPRL280</strain>
    </source>
</reference>
<gene>
    <name evidence="1" type="ORF">IEO21_09776</name>
</gene>